<dbReference type="SMART" id="SM00917">
    <property type="entry name" value="LeuA_dimer"/>
    <property type="match status" value="1"/>
</dbReference>
<keyword evidence="8" id="KW-0100">Branched-chain amino acid biosynthesis</keyword>
<dbReference type="eggNOG" id="KOG2367">
    <property type="taxonomic scope" value="Eukaryota"/>
</dbReference>
<dbReference type="InterPro" id="IPR054691">
    <property type="entry name" value="LeuA/HCS_post-cat"/>
</dbReference>
<dbReference type="FunFam" id="3.20.20.70:FF:000010">
    <property type="entry name" value="2-isopropylmalate synthase"/>
    <property type="match status" value="1"/>
</dbReference>
<evidence type="ECO:0000256" key="4">
    <source>
        <dbReference type="ARBA" id="ARBA00022430"/>
    </source>
</evidence>
<dbReference type="EMBL" id="KQ243546">
    <property type="protein sequence ID" value="KNC75568.1"/>
    <property type="molecule type" value="Genomic_DNA"/>
</dbReference>
<dbReference type="InterPro" id="IPR002034">
    <property type="entry name" value="AIPM/Hcit_synth_CS"/>
</dbReference>
<dbReference type="UniPathway" id="UPA00048">
    <property type="reaction ID" value="UER00070"/>
</dbReference>
<keyword evidence="5" id="KW-0028">Amino-acid biosynthesis</keyword>
<comment type="pathway">
    <text evidence="1">Amino-acid biosynthesis; L-leucine biosynthesis; L-leucine from 3-methyl-2-oxobutanoate: step 1/4.</text>
</comment>
<dbReference type="STRING" id="667725.A0A0L0FHT8"/>
<dbReference type="Pfam" id="PF00682">
    <property type="entry name" value="HMGL-like"/>
    <property type="match status" value="1"/>
</dbReference>
<dbReference type="PANTHER" id="PTHR10277:SF9">
    <property type="entry name" value="2-ISOPROPYLMALATE SYNTHASE 1, CHLOROPLASTIC-RELATED"/>
    <property type="match status" value="1"/>
</dbReference>
<protein>
    <recommendedName>
        <fullName evidence="3">2-isopropylmalate synthase</fullName>
        <ecNumber evidence="3">2.3.3.13</ecNumber>
    </recommendedName>
</protein>
<dbReference type="PROSITE" id="PS50991">
    <property type="entry name" value="PYR_CT"/>
    <property type="match status" value="1"/>
</dbReference>
<dbReference type="InterPro" id="IPR050073">
    <property type="entry name" value="2-IPM_HCS-like"/>
</dbReference>
<dbReference type="GO" id="GO:0010177">
    <property type="term" value="F:methylthioalkylmalate synthase activity"/>
    <property type="evidence" value="ECO:0007669"/>
    <property type="project" value="UniProtKB-ARBA"/>
</dbReference>
<dbReference type="EC" id="2.3.3.13" evidence="3"/>
<dbReference type="AlphaFoldDB" id="A0A0L0FHT8"/>
<evidence type="ECO:0000313" key="11">
    <source>
        <dbReference type="Proteomes" id="UP000054560"/>
    </source>
</evidence>
<dbReference type="InterPro" id="IPR036230">
    <property type="entry name" value="LeuA_allosteric_dom_sf"/>
</dbReference>
<dbReference type="GO" id="GO:0009098">
    <property type="term" value="P:L-leucine biosynthetic process"/>
    <property type="evidence" value="ECO:0007669"/>
    <property type="project" value="UniProtKB-UniPathway"/>
</dbReference>
<dbReference type="SUPFAM" id="SSF110921">
    <property type="entry name" value="2-isopropylmalate synthase LeuA, allosteric (dimerisation) domain"/>
    <property type="match status" value="1"/>
</dbReference>
<dbReference type="CDD" id="cd07940">
    <property type="entry name" value="DRE_TIM_IPMS"/>
    <property type="match status" value="1"/>
</dbReference>
<dbReference type="InterPro" id="IPR000891">
    <property type="entry name" value="PYR_CT"/>
</dbReference>
<keyword evidence="11" id="KW-1185">Reference proteome</keyword>
<evidence type="ECO:0000256" key="5">
    <source>
        <dbReference type="ARBA" id="ARBA00022605"/>
    </source>
</evidence>
<sequence length="537" mass="57238">MTTGEKETLVIFDTTLRDGEQSPGVTLTSDDKVQIAKQLSRLGVTVCEAGFPIASDGDFAGVERIAKEVGHLTTGRKSGKPMVICGLARAIKKDIDRCYEAIQHAPLHRIHTFLATSDIHLEHKLRITREQCVAKVHEMVTYAKSKCTDIEFSTEDAGRSDKDFLVKVIGVAIAAGATTINIPDTVGYTTPEEYGALVKYIVTNTPNADKAVFSTHCHNDLGLATANTLSGVVNGARQVEVTINGIGERAGNTALEEVVMAITCRKGSFPVITDIDTPQIMRTSEMVMHLSGMRVQSNKAIVGANAFAHESGIHQDGMLKNAGTYEIISPALVGVQTSLVMGKHSGRAAFKSRLGELGYEELAADVIQAAFERFKTLADTGKSITDSDLHAIMNDQLHQPPITFALQHVQVFTGTTIQPTATATLTGPDGANIVRCSVGTGPVNAIFRAVCDATESDVQLLDYNIQAITEGTDALGRVSVAIKGKEESDRPYHGSGAHHDILVASAEAYVSAINAMLHAKSGPPMKRTVSMAFGAGV</sequence>
<gene>
    <name evidence="10" type="ORF">SARC_11908</name>
</gene>
<comment type="similarity">
    <text evidence="2">Belongs to the alpha-IPM synthase/homocitrate synthase family. LeuA type 1 subfamily.</text>
</comment>
<evidence type="ECO:0000256" key="2">
    <source>
        <dbReference type="ARBA" id="ARBA00009396"/>
    </source>
</evidence>
<keyword evidence="7" id="KW-0479">Metal-binding</keyword>
<feature type="domain" description="Pyruvate carboxyltransferase" evidence="9">
    <location>
        <begin position="9"/>
        <end position="281"/>
    </location>
</feature>
<evidence type="ECO:0000313" key="10">
    <source>
        <dbReference type="EMBL" id="KNC75568.1"/>
    </source>
</evidence>
<evidence type="ECO:0000256" key="7">
    <source>
        <dbReference type="ARBA" id="ARBA00022723"/>
    </source>
</evidence>
<dbReference type="Pfam" id="PF22617">
    <property type="entry name" value="HCS_D2"/>
    <property type="match status" value="1"/>
</dbReference>
<dbReference type="GO" id="GO:0003852">
    <property type="term" value="F:2-isopropylmalate synthase activity"/>
    <property type="evidence" value="ECO:0007669"/>
    <property type="project" value="UniProtKB-EC"/>
</dbReference>
<organism evidence="10 11">
    <name type="scientific">Sphaeroforma arctica JP610</name>
    <dbReference type="NCBI Taxonomy" id="667725"/>
    <lineage>
        <taxon>Eukaryota</taxon>
        <taxon>Ichthyosporea</taxon>
        <taxon>Ichthyophonida</taxon>
        <taxon>Sphaeroforma</taxon>
    </lineage>
</organism>
<dbReference type="GeneID" id="25912412"/>
<dbReference type="InterPro" id="IPR013785">
    <property type="entry name" value="Aldolase_TIM"/>
</dbReference>
<proteinExistence type="inferred from homology"/>
<dbReference type="NCBIfam" id="TIGR00973">
    <property type="entry name" value="leuA_bact"/>
    <property type="match status" value="1"/>
</dbReference>
<dbReference type="OrthoDB" id="2015253at2759"/>
<dbReference type="SUPFAM" id="SSF51569">
    <property type="entry name" value="Aldolase"/>
    <property type="match status" value="1"/>
</dbReference>
<reference evidence="10 11" key="1">
    <citation type="submission" date="2011-02" db="EMBL/GenBank/DDBJ databases">
        <title>The Genome Sequence of Sphaeroforma arctica JP610.</title>
        <authorList>
            <consortium name="The Broad Institute Genome Sequencing Platform"/>
            <person name="Russ C."/>
            <person name="Cuomo C."/>
            <person name="Young S.K."/>
            <person name="Zeng Q."/>
            <person name="Gargeya S."/>
            <person name="Alvarado L."/>
            <person name="Berlin A."/>
            <person name="Chapman S.B."/>
            <person name="Chen Z."/>
            <person name="Freedman E."/>
            <person name="Gellesch M."/>
            <person name="Goldberg J."/>
            <person name="Griggs A."/>
            <person name="Gujja S."/>
            <person name="Heilman E."/>
            <person name="Heiman D."/>
            <person name="Howarth C."/>
            <person name="Mehta T."/>
            <person name="Neiman D."/>
            <person name="Pearson M."/>
            <person name="Roberts A."/>
            <person name="Saif S."/>
            <person name="Shea T."/>
            <person name="Shenoy N."/>
            <person name="Sisk P."/>
            <person name="Stolte C."/>
            <person name="Sykes S."/>
            <person name="White J."/>
            <person name="Yandava C."/>
            <person name="Burger G."/>
            <person name="Gray M.W."/>
            <person name="Holland P.W.H."/>
            <person name="King N."/>
            <person name="Lang F.B.F."/>
            <person name="Roger A.J."/>
            <person name="Ruiz-Trillo I."/>
            <person name="Haas B."/>
            <person name="Nusbaum C."/>
            <person name="Birren B."/>
        </authorList>
    </citation>
    <scope>NUCLEOTIDE SEQUENCE [LARGE SCALE GENOMIC DNA]</scope>
    <source>
        <strain evidence="10 11">JP610</strain>
    </source>
</reference>
<dbReference type="Pfam" id="PF08502">
    <property type="entry name" value="LeuA_dimer"/>
    <property type="match status" value="1"/>
</dbReference>
<evidence type="ECO:0000256" key="1">
    <source>
        <dbReference type="ARBA" id="ARBA00004689"/>
    </source>
</evidence>
<dbReference type="Gene3D" id="3.30.160.270">
    <property type="match status" value="1"/>
</dbReference>
<dbReference type="InterPro" id="IPR013709">
    <property type="entry name" value="2-isopropylmalate_synth_dimer"/>
</dbReference>
<accession>A0A0L0FHT8</accession>
<dbReference type="FunFam" id="1.10.238.260:FF:000001">
    <property type="entry name" value="2-isopropylmalate synthase"/>
    <property type="match status" value="1"/>
</dbReference>
<dbReference type="PROSITE" id="PS00815">
    <property type="entry name" value="AIPM_HOMOCIT_SYNTH_1"/>
    <property type="match status" value="1"/>
</dbReference>
<dbReference type="Proteomes" id="UP000054560">
    <property type="component" value="Unassembled WGS sequence"/>
</dbReference>
<dbReference type="GO" id="GO:0046872">
    <property type="term" value="F:metal ion binding"/>
    <property type="evidence" value="ECO:0007669"/>
    <property type="project" value="UniProtKB-KW"/>
</dbReference>
<dbReference type="Gene3D" id="1.10.238.260">
    <property type="match status" value="1"/>
</dbReference>
<keyword evidence="6" id="KW-0808">Transferase</keyword>
<evidence type="ECO:0000256" key="6">
    <source>
        <dbReference type="ARBA" id="ARBA00022679"/>
    </source>
</evidence>
<dbReference type="PANTHER" id="PTHR10277">
    <property type="entry name" value="HOMOCITRATE SYNTHASE-RELATED"/>
    <property type="match status" value="1"/>
</dbReference>
<dbReference type="NCBIfam" id="NF002086">
    <property type="entry name" value="PRK00915.1-3"/>
    <property type="match status" value="1"/>
</dbReference>
<dbReference type="InterPro" id="IPR005671">
    <property type="entry name" value="LeuA_bact_synth"/>
</dbReference>
<name>A0A0L0FHT8_9EUKA</name>
<evidence type="ECO:0000256" key="8">
    <source>
        <dbReference type="ARBA" id="ARBA00023304"/>
    </source>
</evidence>
<dbReference type="RefSeq" id="XP_014149470.1">
    <property type="nucleotide sequence ID" value="XM_014293995.1"/>
</dbReference>
<dbReference type="HAMAP" id="MF_01025">
    <property type="entry name" value="LeuA_type1"/>
    <property type="match status" value="1"/>
</dbReference>
<dbReference type="Gene3D" id="3.20.20.70">
    <property type="entry name" value="Aldolase class I"/>
    <property type="match status" value="1"/>
</dbReference>
<keyword evidence="4" id="KW-0432">Leucine biosynthesis</keyword>
<evidence type="ECO:0000259" key="9">
    <source>
        <dbReference type="PROSITE" id="PS50991"/>
    </source>
</evidence>
<evidence type="ECO:0000256" key="3">
    <source>
        <dbReference type="ARBA" id="ARBA00012973"/>
    </source>
</evidence>
<dbReference type="PROSITE" id="PS00816">
    <property type="entry name" value="AIPM_HOMOCIT_SYNTH_2"/>
    <property type="match status" value="1"/>
</dbReference>